<reference evidence="3 4" key="1">
    <citation type="submission" date="2020-01" db="EMBL/GenBank/DDBJ databases">
        <title>Dynamics of blaIMP-6 dissemination in carbapenem resistant Enterobacteriacea isolated from regional surveillance in Osaka, Japan.</title>
        <authorList>
            <person name="Abe R."/>
            <person name="Akeda Y."/>
            <person name="Sugawara Y."/>
            <person name="Yamamoto N."/>
            <person name="Tomono K."/>
            <person name="Takeuchi D."/>
            <person name="Kawahara R."/>
            <person name="Hamada S."/>
        </authorList>
    </citation>
    <scope>NUCLEOTIDE SEQUENCE [LARGE SCALE GENOMIC DNA]</scope>
    <source>
        <strain evidence="3 4">E300</strain>
    </source>
</reference>
<dbReference type="NCBIfam" id="NF005144">
    <property type="entry name" value="PRK06598.1"/>
    <property type="match status" value="1"/>
</dbReference>
<dbReference type="SUPFAM" id="SSF55347">
    <property type="entry name" value="Glyceraldehyde-3-phosphate dehydrogenase-like, C-terminal domain"/>
    <property type="match status" value="1"/>
</dbReference>
<dbReference type="GO" id="GO:0016620">
    <property type="term" value="F:oxidoreductase activity, acting on the aldehyde or oxo group of donors, NAD or NADP as acceptor"/>
    <property type="evidence" value="ECO:0007669"/>
    <property type="project" value="InterPro"/>
</dbReference>
<accession>A0A8S0FJ58</accession>
<evidence type="ECO:0000313" key="3">
    <source>
        <dbReference type="EMBL" id="BBU80159.1"/>
    </source>
</evidence>
<dbReference type="Gene3D" id="3.40.50.720">
    <property type="entry name" value="NAD(P)-binding Rossmann-like Domain"/>
    <property type="match status" value="1"/>
</dbReference>
<dbReference type="SUPFAM" id="SSF51735">
    <property type="entry name" value="NAD(P)-binding Rossmann-fold domains"/>
    <property type="match status" value="1"/>
</dbReference>
<feature type="domain" description="Semialdehyde dehydrogenase dimerisation" evidence="2">
    <location>
        <begin position="42"/>
        <end position="156"/>
    </location>
</feature>
<dbReference type="EMBL" id="AP022360">
    <property type="protein sequence ID" value="BBU80159.1"/>
    <property type="molecule type" value="Genomic_DNA"/>
</dbReference>
<evidence type="ECO:0000256" key="1">
    <source>
        <dbReference type="ARBA" id="ARBA00010584"/>
    </source>
</evidence>
<dbReference type="Proteomes" id="UP000467488">
    <property type="component" value="Chromosome"/>
</dbReference>
<dbReference type="InterPro" id="IPR036291">
    <property type="entry name" value="NAD(P)-bd_dom_sf"/>
</dbReference>
<dbReference type="Gene3D" id="3.30.360.10">
    <property type="entry name" value="Dihydrodipicolinate Reductase, domain 2"/>
    <property type="match status" value="1"/>
</dbReference>
<dbReference type="GO" id="GO:0008652">
    <property type="term" value="P:amino acid biosynthetic process"/>
    <property type="evidence" value="ECO:0007669"/>
    <property type="project" value="InterPro"/>
</dbReference>
<dbReference type="Pfam" id="PF02774">
    <property type="entry name" value="Semialdhyde_dhC"/>
    <property type="match status" value="1"/>
</dbReference>
<evidence type="ECO:0000259" key="2">
    <source>
        <dbReference type="Pfam" id="PF02774"/>
    </source>
</evidence>
<dbReference type="InterPro" id="IPR012280">
    <property type="entry name" value="Semialdhyde_DH_dimer_dom"/>
</dbReference>
<sequence>MKDDAIIILDPVNQDVITDGLNNGIRTFVGGNCTVSLMLMSLGGLFANDLVDWVSVATYQAASGGGARHMRELLTQMGHLYGHVADELANPSSAILDIERKVTTLTRSGELPVDNFGVPLAGSLIPWIDKQLDNGQSREEWKGQAETNKILNTSSVINHPSGRWFMCACRGIALPQPGIHY</sequence>
<protein>
    <recommendedName>
        <fullName evidence="2">Semialdehyde dehydrogenase dimerisation domain-containing protein</fullName>
    </recommendedName>
</protein>
<dbReference type="AlphaFoldDB" id="A0A8S0FJ58"/>
<name>A0A8S0FJ58_ECOLX</name>
<comment type="similarity">
    <text evidence="1">Belongs to the aspartate-semialdehyde dehydrogenase family.</text>
</comment>
<dbReference type="GO" id="GO:0046983">
    <property type="term" value="F:protein dimerization activity"/>
    <property type="evidence" value="ECO:0007669"/>
    <property type="project" value="InterPro"/>
</dbReference>
<gene>
    <name evidence="3" type="ORF">EIMP300_15590</name>
</gene>
<proteinExistence type="inferred from homology"/>
<dbReference type="PANTHER" id="PTHR46278">
    <property type="entry name" value="DEHYDROGENASE, PUTATIVE-RELATED"/>
    <property type="match status" value="1"/>
</dbReference>
<dbReference type="PANTHER" id="PTHR46278:SF4">
    <property type="entry name" value="ASPARTATE-SEMIALDEHYDE DEHYDROGENASE"/>
    <property type="match status" value="1"/>
</dbReference>
<organism evidence="3 4">
    <name type="scientific">Escherichia coli</name>
    <dbReference type="NCBI Taxonomy" id="562"/>
    <lineage>
        <taxon>Bacteria</taxon>
        <taxon>Pseudomonadati</taxon>
        <taxon>Pseudomonadota</taxon>
        <taxon>Gammaproteobacteria</taxon>
        <taxon>Enterobacterales</taxon>
        <taxon>Enterobacteriaceae</taxon>
        <taxon>Escherichia</taxon>
    </lineage>
</organism>
<evidence type="ECO:0000313" key="4">
    <source>
        <dbReference type="Proteomes" id="UP000467488"/>
    </source>
</evidence>